<reference evidence="2" key="1">
    <citation type="journal article" date="2015" name="Nature">
        <title>rRNA introns, odd ribosomes, and small enigmatic genomes across a large radiation of phyla.</title>
        <authorList>
            <person name="Brown C.T."/>
            <person name="Hug L.A."/>
            <person name="Thomas B.C."/>
            <person name="Sharon I."/>
            <person name="Castelle C.J."/>
            <person name="Singh A."/>
            <person name="Wilkins M.J."/>
            <person name="Williams K.H."/>
            <person name="Banfield J.F."/>
        </authorList>
    </citation>
    <scope>NUCLEOTIDE SEQUENCE [LARGE SCALE GENOMIC DNA]</scope>
</reference>
<organism evidence="2">
    <name type="scientific">Candidatus Uhrbacteria bacterium GW2011_GWE2_46_68</name>
    <dbReference type="NCBI Taxonomy" id="1618994"/>
    <lineage>
        <taxon>Bacteria</taxon>
        <taxon>Candidatus Uhriibacteriota</taxon>
    </lineage>
</organism>
<evidence type="ECO:0000313" key="2">
    <source>
        <dbReference type="EMBL" id="KKU41331.1"/>
    </source>
</evidence>
<feature type="compositionally biased region" description="Polar residues" evidence="1">
    <location>
        <begin position="86"/>
        <end position="102"/>
    </location>
</feature>
<evidence type="ECO:0000256" key="1">
    <source>
        <dbReference type="SAM" id="MobiDB-lite"/>
    </source>
</evidence>
<feature type="region of interest" description="Disordered" evidence="1">
    <location>
        <begin position="86"/>
        <end position="113"/>
    </location>
</feature>
<comment type="caution">
    <text evidence="2">The sequence shown here is derived from an EMBL/GenBank/DDBJ whole genome shotgun (WGS) entry which is preliminary data.</text>
</comment>
<accession>A0A0G1Q8F3</accession>
<dbReference type="Proteomes" id="UP000034795">
    <property type="component" value="Unassembled WGS sequence"/>
</dbReference>
<sequence>MLHYNNLRRLGYGEVVGHGGQTSFARRAGGAPYPRFHAYVEDRDGGVQINLHLDQKLASYEGAHAHSGEYDGPLVIQEIERIKSQITSWQSPPAQNQSQDPSSPKGFWGNLFS</sequence>
<dbReference type="EMBL" id="LCMS01000004">
    <property type="protein sequence ID" value="KKU41331.1"/>
    <property type="molecule type" value="Genomic_DNA"/>
</dbReference>
<gene>
    <name evidence="2" type="ORF">UX57_C0004G0035</name>
</gene>
<dbReference type="AlphaFoldDB" id="A0A0G1Q8F3"/>
<name>A0A0G1Q8F3_9BACT</name>
<proteinExistence type="predicted"/>
<dbReference type="STRING" id="1618994.UX57_C0004G0035"/>
<protein>
    <submittedName>
        <fullName evidence="2">Uncharacterized protein</fullName>
    </submittedName>
</protein>